<dbReference type="PANTHER" id="PTHR38111">
    <property type="entry name" value="ZN(2)-C6 FUNGAL-TYPE DOMAIN-CONTAINING PROTEIN-RELATED"/>
    <property type="match status" value="1"/>
</dbReference>
<accession>A0ABR4AK33</accession>
<dbReference type="Gene3D" id="4.10.240.10">
    <property type="entry name" value="Zn(2)-C6 fungal-type DNA-binding domain"/>
    <property type="match status" value="1"/>
</dbReference>
<organism evidence="3 4">
    <name type="scientific">Stereocaulon virgatum</name>
    <dbReference type="NCBI Taxonomy" id="373712"/>
    <lineage>
        <taxon>Eukaryota</taxon>
        <taxon>Fungi</taxon>
        <taxon>Dikarya</taxon>
        <taxon>Ascomycota</taxon>
        <taxon>Pezizomycotina</taxon>
        <taxon>Lecanoromycetes</taxon>
        <taxon>OSLEUM clade</taxon>
        <taxon>Lecanoromycetidae</taxon>
        <taxon>Lecanorales</taxon>
        <taxon>Lecanorineae</taxon>
        <taxon>Stereocaulaceae</taxon>
        <taxon>Stereocaulon</taxon>
    </lineage>
</organism>
<dbReference type="EMBL" id="JBEFKJ010000004">
    <property type="protein sequence ID" value="KAL2046132.1"/>
    <property type="molecule type" value="Genomic_DNA"/>
</dbReference>
<sequence length="556" mass="62567">MGKRSNGCVTCRKRKVKCDEAKPECERCKKATYKCAGYDQPWLDETRYIALARQRAAERAEEERGSLEALIPSHAVTAQGFLPFEAVNQPMNLSAFQDDICRSFMLYRLMSGPNVSKAVTWWLSPAPRVEVQSQTLVSASRAMAASFFGRVHQQPTIVAQGESLYGVAIRNLKLDIDHKEKRYTLETLGATLALNMYELVNLRANQPGWILHAGGVGKLIQARGPEKHKRYPAKTIYLEARTLLVANSLYGCQRTFLDEQRWKDVPWEDDVSSKTPYDYLIDVLCHIPYFLEIVAHNGDSYTGVISERSIKLKTLEEELVQLLGTLKALHEAWRAHWPNAYWAVSPRPFSVSEGKDTKFPQPPYETVLHFTDMARANDFCMFNMALIIALLLLQDVAEPQVAQNTLRTMFPHLPCCSIESLANLIGRTAEYLLLEEHGSIGYINYTFPGAIAYLALDNKSPQAKYIYEIFERNANSSGFGFGEFALNVPTPLRTWMASCVELHQRQTSYPCSYGSPDTLVSDIVSSENEPCAQPCFDTQDQVTPTLPVRSSSGFAQ</sequence>
<reference evidence="3 4" key="1">
    <citation type="submission" date="2024-09" db="EMBL/GenBank/DDBJ databases">
        <title>Rethinking Asexuality: The Enigmatic Case of Functional Sexual Genes in Lepraria (Stereocaulaceae).</title>
        <authorList>
            <person name="Doellman M."/>
            <person name="Sun Y."/>
            <person name="Barcenas-Pena A."/>
            <person name="Lumbsch H.T."/>
            <person name="Grewe F."/>
        </authorList>
    </citation>
    <scope>NUCLEOTIDE SEQUENCE [LARGE SCALE GENOMIC DNA]</scope>
    <source>
        <strain evidence="3 4">Mercado 3170</strain>
    </source>
</reference>
<keyword evidence="4" id="KW-1185">Reference proteome</keyword>
<evidence type="ECO:0000259" key="2">
    <source>
        <dbReference type="PROSITE" id="PS50048"/>
    </source>
</evidence>
<dbReference type="InterPro" id="IPR053178">
    <property type="entry name" value="Osmoadaptation_assoc"/>
</dbReference>
<dbReference type="CDD" id="cd00067">
    <property type="entry name" value="GAL4"/>
    <property type="match status" value="1"/>
</dbReference>
<evidence type="ECO:0000313" key="3">
    <source>
        <dbReference type="EMBL" id="KAL2046132.1"/>
    </source>
</evidence>
<proteinExistence type="predicted"/>
<dbReference type="Proteomes" id="UP001590950">
    <property type="component" value="Unassembled WGS sequence"/>
</dbReference>
<evidence type="ECO:0000313" key="4">
    <source>
        <dbReference type="Proteomes" id="UP001590950"/>
    </source>
</evidence>
<protein>
    <recommendedName>
        <fullName evidence="2">Zn(2)-C6 fungal-type domain-containing protein</fullName>
    </recommendedName>
</protein>
<dbReference type="InterPro" id="IPR001138">
    <property type="entry name" value="Zn2Cys6_DnaBD"/>
</dbReference>
<comment type="caution">
    <text evidence="3">The sequence shown here is derived from an EMBL/GenBank/DDBJ whole genome shotgun (WGS) entry which is preliminary data.</text>
</comment>
<gene>
    <name evidence="3" type="ORF">N7G274_001579</name>
</gene>
<keyword evidence="1" id="KW-0539">Nucleus</keyword>
<dbReference type="SUPFAM" id="SSF57701">
    <property type="entry name" value="Zn2/Cys6 DNA-binding domain"/>
    <property type="match status" value="1"/>
</dbReference>
<name>A0ABR4AK33_9LECA</name>
<feature type="domain" description="Zn(2)-C6 fungal-type" evidence="2">
    <location>
        <begin position="7"/>
        <end position="35"/>
    </location>
</feature>
<dbReference type="InterPro" id="IPR036864">
    <property type="entry name" value="Zn2-C6_fun-type_DNA-bd_sf"/>
</dbReference>
<dbReference type="PROSITE" id="PS00463">
    <property type="entry name" value="ZN2_CY6_FUNGAL_1"/>
    <property type="match status" value="1"/>
</dbReference>
<evidence type="ECO:0000256" key="1">
    <source>
        <dbReference type="ARBA" id="ARBA00023242"/>
    </source>
</evidence>
<dbReference type="PROSITE" id="PS50048">
    <property type="entry name" value="ZN2_CY6_FUNGAL_2"/>
    <property type="match status" value="1"/>
</dbReference>
<dbReference type="Pfam" id="PF00172">
    <property type="entry name" value="Zn_clus"/>
    <property type="match status" value="1"/>
</dbReference>
<dbReference type="PANTHER" id="PTHR38111:SF2">
    <property type="entry name" value="FINGER DOMAIN PROTEIN, PUTATIVE (AFU_ORTHOLOGUE AFUA_1G01560)-RELATED"/>
    <property type="match status" value="1"/>
</dbReference>
<dbReference type="SMART" id="SM00066">
    <property type="entry name" value="GAL4"/>
    <property type="match status" value="1"/>
</dbReference>